<evidence type="ECO:0008006" key="3">
    <source>
        <dbReference type="Google" id="ProtNLM"/>
    </source>
</evidence>
<sequence length="270" mass="30666">MPPISTSSTPRLTNAQKLEICLHKRAHPNLTQLGLSHWSKEKFSLPKALSQAAISKILANAKNLENMTQVESQAKRPRIAQYPELESALANWNAVDREERGEANVYNVDQLAAMRWCKAAWTDIPGEIIENCFNHTGLFDTISVHPENHPLEQAIVAETTDALQQLSSISPMDIRNFLNPMPEEDAYVHQEFTDEELLEHSIQEDEEIEEEEDIPVKPTSKEKLLILQQALSILELDDPLQAALHKSLRCLQAHLRGRKLKQTMLDSWIN</sequence>
<dbReference type="Gene3D" id="1.10.10.60">
    <property type="entry name" value="Homeodomain-like"/>
    <property type="match status" value="1"/>
</dbReference>
<dbReference type="OrthoDB" id="162969at2759"/>
<reference evidence="1 2" key="1">
    <citation type="submission" date="2020-06" db="EMBL/GenBank/DDBJ databases">
        <title>Transcriptomic and genomic resources for Thalictrum thalictroides and T. hernandezii: Facilitating candidate gene discovery in an emerging model plant lineage.</title>
        <authorList>
            <person name="Arias T."/>
            <person name="Riano-Pachon D.M."/>
            <person name="Di Stilio V.S."/>
        </authorList>
    </citation>
    <scope>NUCLEOTIDE SEQUENCE [LARGE SCALE GENOMIC DNA]</scope>
    <source>
        <strain evidence="2">cv. WT478/WT964</strain>
        <tissue evidence="1">Leaves</tissue>
    </source>
</reference>
<dbReference type="Proteomes" id="UP000554482">
    <property type="component" value="Unassembled WGS sequence"/>
</dbReference>
<evidence type="ECO:0000313" key="2">
    <source>
        <dbReference type="Proteomes" id="UP000554482"/>
    </source>
</evidence>
<name>A0A7J6W4X6_THATH</name>
<accession>A0A7J6W4X6</accession>
<evidence type="ECO:0000313" key="1">
    <source>
        <dbReference type="EMBL" id="KAF5192261.1"/>
    </source>
</evidence>
<dbReference type="EMBL" id="JABWDY010021645">
    <property type="protein sequence ID" value="KAF5192261.1"/>
    <property type="molecule type" value="Genomic_DNA"/>
</dbReference>
<keyword evidence="2" id="KW-1185">Reference proteome</keyword>
<organism evidence="1 2">
    <name type="scientific">Thalictrum thalictroides</name>
    <name type="common">Rue-anemone</name>
    <name type="synonym">Anemone thalictroides</name>
    <dbReference type="NCBI Taxonomy" id="46969"/>
    <lineage>
        <taxon>Eukaryota</taxon>
        <taxon>Viridiplantae</taxon>
        <taxon>Streptophyta</taxon>
        <taxon>Embryophyta</taxon>
        <taxon>Tracheophyta</taxon>
        <taxon>Spermatophyta</taxon>
        <taxon>Magnoliopsida</taxon>
        <taxon>Ranunculales</taxon>
        <taxon>Ranunculaceae</taxon>
        <taxon>Thalictroideae</taxon>
        <taxon>Thalictrum</taxon>
    </lineage>
</organism>
<gene>
    <name evidence="1" type="ORF">FRX31_018152</name>
</gene>
<comment type="caution">
    <text evidence="1">The sequence shown here is derived from an EMBL/GenBank/DDBJ whole genome shotgun (WGS) entry which is preliminary data.</text>
</comment>
<protein>
    <recommendedName>
        <fullName evidence="3">DDE-1 domain-containing protein</fullName>
    </recommendedName>
</protein>
<proteinExistence type="predicted"/>
<dbReference type="AlphaFoldDB" id="A0A7J6W4X6"/>